<dbReference type="InterPro" id="IPR042566">
    <property type="entry name" value="L1_C"/>
</dbReference>
<accession>A0ABR3NJN9</accession>
<organism evidence="1 2">
    <name type="scientific">Cirrhinus molitorella</name>
    <name type="common">mud carp</name>
    <dbReference type="NCBI Taxonomy" id="172907"/>
    <lineage>
        <taxon>Eukaryota</taxon>
        <taxon>Metazoa</taxon>
        <taxon>Chordata</taxon>
        <taxon>Craniata</taxon>
        <taxon>Vertebrata</taxon>
        <taxon>Euteleostomi</taxon>
        <taxon>Actinopterygii</taxon>
        <taxon>Neopterygii</taxon>
        <taxon>Teleostei</taxon>
        <taxon>Ostariophysi</taxon>
        <taxon>Cypriniformes</taxon>
        <taxon>Cyprinidae</taxon>
        <taxon>Labeoninae</taxon>
        <taxon>Labeonini</taxon>
        <taxon>Cirrhinus</taxon>
    </lineage>
</organism>
<name>A0ABR3NJN9_9TELE</name>
<dbReference type="Gene3D" id="3.30.250.20">
    <property type="entry name" value="L1 transposable element, C-terminal domain"/>
    <property type="match status" value="1"/>
</dbReference>
<evidence type="ECO:0000313" key="1">
    <source>
        <dbReference type="EMBL" id="KAL1276805.1"/>
    </source>
</evidence>
<evidence type="ECO:0000313" key="2">
    <source>
        <dbReference type="Proteomes" id="UP001558613"/>
    </source>
</evidence>
<gene>
    <name evidence="1" type="ORF">QQF64_036428</name>
</gene>
<reference evidence="1 2" key="1">
    <citation type="submission" date="2023-09" db="EMBL/GenBank/DDBJ databases">
        <authorList>
            <person name="Wang M."/>
        </authorList>
    </citation>
    <scope>NUCLEOTIDE SEQUENCE [LARGE SCALE GENOMIC DNA]</scope>
    <source>
        <strain evidence="1">GT-2023</strain>
        <tissue evidence="1">Liver</tissue>
    </source>
</reference>
<protein>
    <recommendedName>
        <fullName evidence="3">Reverse transcriptase</fullName>
    </recommendedName>
</protein>
<sequence length="201" mass="22958">MDRELILRAARLHAPVKSSDGATLFFFPDFFRLQQKEEVHLRQLGRNERSWHPKFFLLYPATLKVILNQGEPKMLYSPEEARVFLRSLSPTNCILDLPRLSDSDSEYLAEQITLQELESAIRSMNKGKSPGIDGLDRGFITGGDREDCRSHVLSIFTTATCCGRKERTPVVEVQPDDDLQPVHLDQPSGRAARDRIVEHHF</sequence>
<dbReference type="EMBL" id="JAYMGO010000004">
    <property type="protein sequence ID" value="KAL1276805.1"/>
    <property type="molecule type" value="Genomic_DNA"/>
</dbReference>
<comment type="caution">
    <text evidence="1">The sequence shown here is derived from an EMBL/GenBank/DDBJ whole genome shotgun (WGS) entry which is preliminary data.</text>
</comment>
<proteinExistence type="predicted"/>
<dbReference type="Proteomes" id="UP001558613">
    <property type="component" value="Unassembled WGS sequence"/>
</dbReference>
<keyword evidence="2" id="KW-1185">Reference proteome</keyword>
<evidence type="ECO:0008006" key="3">
    <source>
        <dbReference type="Google" id="ProtNLM"/>
    </source>
</evidence>